<dbReference type="GO" id="GO:0003676">
    <property type="term" value="F:nucleic acid binding"/>
    <property type="evidence" value="ECO:0007669"/>
    <property type="project" value="InterPro"/>
</dbReference>
<dbReference type="InterPro" id="IPR003615">
    <property type="entry name" value="HNH_nuc"/>
</dbReference>
<dbReference type="AlphaFoldDB" id="A0A074VYW6"/>
<keyword evidence="2" id="KW-0378">Hydrolase</keyword>
<name>A0A074VYW6_9NEIS</name>
<dbReference type="Gene3D" id="1.10.30.50">
    <property type="match status" value="1"/>
</dbReference>
<sequence length="104" mass="11755">MKIPTYKSSLPEFNGSSATVFKDKPGATKRIRGAQWQNIKQRVMIRDGFSCQLCGRTGGSLQVDHIIPLEQGGSNNDSNLQVLCVDCHKQKTTDELRERYKRGW</sequence>
<feature type="domain" description="HNH nuclease" evidence="1">
    <location>
        <begin position="38"/>
        <end position="89"/>
    </location>
</feature>
<dbReference type="PANTHER" id="PTHR33877:SF2">
    <property type="entry name" value="OS07G0170200 PROTEIN"/>
    <property type="match status" value="1"/>
</dbReference>
<dbReference type="InterPro" id="IPR052892">
    <property type="entry name" value="NA-targeting_endonuclease"/>
</dbReference>
<dbReference type="CDD" id="cd00085">
    <property type="entry name" value="HNHc"/>
    <property type="match status" value="1"/>
</dbReference>
<dbReference type="GO" id="GO:0008270">
    <property type="term" value="F:zinc ion binding"/>
    <property type="evidence" value="ECO:0007669"/>
    <property type="project" value="InterPro"/>
</dbReference>
<protein>
    <submittedName>
        <fullName evidence="2">Restriction endonuclease</fullName>
    </submittedName>
</protein>
<dbReference type="PANTHER" id="PTHR33877">
    <property type="entry name" value="SLL1193 PROTEIN"/>
    <property type="match status" value="1"/>
</dbReference>
<dbReference type="SMART" id="SM00507">
    <property type="entry name" value="HNHc"/>
    <property type="match status" value="1"/>
</dbReference>
<accession>A0A074VYW6</accession>
<gene>
    <name evidence="2" type="ORF">SASC598J21_018000</name>
</gene>
<dbReference type="GO" id="GO:0004519">
    <property type="term" value="F:endonuclease activity"/>
    <property type="evidence" value="ECO:0007669"/>
    <property type="project" value="UniProtKB-KW"/>
</dbReference>
<dbReference type="EMBL" id="AVQL01000451">
    <property type="protein sequence ID" value="KEQ00399.1"/>
    <property type="molecule type" value="Genomic_DNA"/>
</dbReference>
<reference evidence="2 3" key="1">
    <citation type="journal article" date="2014" name="PLoS Genet.">
        <title>Hidden diversity in honey bee gut symbionts detected by single-cell genomics.</title>
        <authorList>
            <person name="Engel P."/>
            <person name="Stepanauskas R."/>
            <person name="Moran N."/>
        </authorList>
    </citation>
    <scope>NUCLEOTIDE SEQUENCE [LARGE SCALE GENOMIC DNA]</scope>
    <source>
        <strain evidence="2 3">SCGC AB-598-J21</strain>
    </source>
</reference>
<dbReference type="Pfam" id="PF01844">
    <property type="entry name" value="HNH"/>
    <property type="match status" value="1"/>
</dbReference>
<keyword evidence="2" id="KW-0255">Endonuclease</keyword>
<dbReference type="InterPro" id="IPR002711">
    <property type="entry name" value="HNH"/>
</dbReference>
<keyword evidence="2" id="KW-0540">Nuclease</keyword>
<comment type="caution">
    <text evidence="2">The sequence shown here is derived from an EMBL/GenBank/DDBJ whole genome shotgun (WGS) entry which is preliminary data.</text>
</comment>
<evidence type="ECO:0000313" key="3">
    <source>
        <dbReference type="Proteomes" id="UP000027644"/>
    </source>
</evidence>
<evidence type="ECO:0000313" key="2">
    <source>
        <dbReference type="EMBL" id="KEQ00399.1"/>
    </source>
</evidence>
<organism evidence="2 3">
    <name type="scientific">Snodgrassella alvi SCGC AB-598-J21</name>
    <dbReference type="NCBI Taxonomy" id="1385367"/>
    <lineage>
        <taxon>Bacteria</taxon>
        <taxon>Pseudomonadati</taxon>
        <taxon>Pseudomonadota</taxon>
        <taxon>Betaproteobacteria</taxon>
        <taxon>Neisseriales</taxon>
        <taxon>Neisseriaceae</taxon>
        <taxon>Snodgrassella</taxon>
    </lineage>
</organism>
<dbReference type="Proteomes" id="UP000027644">
    <property type="component" value="Unassembled WGS sequence"/>
</dbReference>
<proteinExistence type="predicted"/>
<evidence type="ECO:0000259" key="1">
    <source>
        <dbReference type="SMART" id="SM00507"/>
    </source>
</evidence>